<evidence type="ECO:0000256" key="4">
    <source>
        <dbReference type="ARBA" id="ARBA00022807"/>
    </source>
</evidence>
<name>A0ABZ0TNN4_9SPHI</name>
<evidence type="ECO:0000256" key="1">
    <source>
        <dbReference type="ARBA" id="ARBA00007074"/>
    </source>
</evidence>
<organism evidence="7 8">
    <name type="scientific">Mucilaginibacter sabulilitoris</name>
    <dbReference type="NCBI Taxonomy" id="1173583"/>
    <lineage>
        <taxon>Bacteria</taxon>
        <taxon>Pseudomonadati</taxon>
        <taxon>Bacteroidota</taxon>
        <taxon>Sphingobacteriia</taxon>
        <taxon>Sphingobacteriales</taxon>
        <taxon>Sphingobacteriaceae</taxon>
        <taxon>Mucilaginibacter</taxon>
    </lineage>
</organism>
<protein>
    <submittedName>
        <fullName evidence="7">NlpC/P60 family protein</fullName>
    </submittedName>
</protein>
<accession>A0ABZ0TNN4</accession>
<keyword evidence="2" id="KW-0645">Protease</keyword>
<sequence>MRKIIFAIALLFSVLASQAQTTSVTNTTTDKAPDEQEGLAKTYLSQIMGVALSATSNMKLFHFVYDWIGTPYHFGGESRRGIDCSAFTKELYSEVFNLDIKRSSRDIFSMVNPVGRDDLKEGDLVFFKIHSRRISHVGIYLGNNRFAHASSKGVAISSLDDNYYSRYFYKGGRLLASFKDELTGGSSSSSDDVDEKEQ</sequence>
<keyword evidence="4" id="KW-0788">Thiol protease</keyword>
<evidence type="ECO:0000256" key="3">
    <source>
        <dbReference type="ARBA" id="ARBA00022801"/>
    </source>
</evidence>
<dbReference type="SUPFAM" id="SSF54001">
    <property type="entry name" value="Cysteine proteinases"/>
    <property type="match status" value="1"/>
</dbReference>
<keyword evidence="3" id="KW-0378">Hydrolase</keyword>
<dbReference type="Gene3D" id="3.90.1720.10">
    <property type="entry name" value="endopeptidase domain like (from Nostoc punctiforme)"/>
    <property type="match status" value="1"/>
</dbReference>
<evidence type="ECO:0000313" key="8">
    <source>
        <dbReference type="Proteomes" id="UP001324380"/>
    </source>
</evidence>
<proteinExistence type="inferred from homology"/>
<feature type="signal peptide" evidence="5">
    <location>
        <begin position="1"/>
        <end position="19"/>
    </location>
</feature>
<evidence type="ECO:0000259" key="6">
    <source>
        <dbReference type="PROSITE" id="PS51935"/>
    </source>
</evidence>
<evidence type="ECO:0000256" key="2">
    <source>
        <dbReference type="ARBA" id="ARBA00022670"/>
    </source>
</evidence>
<reference evidence="7 8" key="1">
    <citation type="submission" date="2023-11" db="EMBL/GenBank/DDBJ databases">
        <title>Analysis of the Genomes of Mucilaginibacter gossypii cycad 4 and M. sabulilitoris SNA2: microbes with the potential for plant growth promotion.</title>
        <authorList>
            <person name="Hirsch A.M."/>
            <person name="Humm E."/>
            <person name="Rubbi M."/>
            <person name="Del Vecchio G."/>
            <person name="Ha S.M."/>
            <person name="Pellegrini M."/>
            <person name="Gunsalus R.P."/>
        </authorList>
    </citation>
    <scope>NUCLEOTIDE SEQUENCE [LARGE SCALE GENOMIC DNA]</scope>
    <source>
        <strain evidence="7 8">SNA2</strain>
    </source>
</reference>
<dbReference type="RefSeq" id="WP_321563614.1">
    <property type="nucleotide sequence ID" value="NZ_CP139558.1"/>
</dbReference>
<dbReference type="InterPro" id="IPR051202">
    <property type="entry name" value="Peptidase_C40"/>
</dbReference>
<keyword evidence="5" id="KW-0732">Signal</keyword>
<dbReference type="EMBL" id="CP139558">
    <property type="protein sequence ID" value="WPU94494.1"/>
    <property type="molecule type" value="Genomic_DNA"/>
</dbReference>
<dbReference type="PANTHER" id="PTHR47053">
    <property type="entry name" value="MUREIN DD-ENDOPEPTIDASE MEPH-RELATED"/>
    <property type="match status" value="1"/>
</dbReference>
<dbReference type="PROSITE" id="PS51935">
    <property type="entry name" value="NLPC_P60"/>
    <property type="match status" value="1"/>
</dbReference>
<comment type="similarity">
    <text evidence="1">Belongs to the peptidase C40 family.</text>
</comment>
<feature type="chain" id="PRO_5046881678" evidence="5">
    <location>
        <begin position="20"/>
        <end position="198"/>
    </location>
</feature>
<dbReference type="Proteomes" id="UP001324380">
    <property type="component" value="Chromosome"/>
</dbReference>
<dbReference type="PANTHER" id="PTHR47053:SF4">
    <property type="entry name" value="ENDOPEPTIDASE LYTE-RELATED"/>
    <property type="match status" value="1"/>
</dbReference>
<evidence type="ECO:0000256" key="5">
    <source>
        <dbReference type="SAM" id="SignalP"/>
    </source>
</evidence>
<dbReference type="Pfam" id="PF00877">
    <property type="entry name" value="NLPC_P60"/>
    <property type="match status" value="1"/>
</dbReference>
<evidence type="ECO:0000313" key="7">
    <source>
        <dbReference type="EMBL" id="WPU94494.1"/>
    </source>
</evidence>
<dbReference type="InterPro" id="IPR000064">
    <property type="entry name" value="NLP_P60_dom"/>
</dbReference>
<feature type="domain" description="NlpC/P60" evidence="6">
    <location>
        <begin position="54"/>
        <end position="175"/>
    </location>
</feature>
<gene>
    <name evidence="7" type="ORF">SNE25_03035</name>
</gene>
<dbReference type="InterPro" id="IPR038765">
    <property type="entry name" value="Papain-like_cys_pep_sf"/>
</dbReference>
<keyword evidence="8" id="KW-1185">Reference proteome</keyword>